<evidence type="ECO:0000259" key="5">
    <source>
        <dbReference type="SMART" id="SM01043"/>
    </source>
</evidence>
<dbReference type="InterPro" id="IPR036388">
    <property type="entry name" value="WH-like_DNA-bd_sf"/>
</dbReference>
<dbReference type="PANTHER" id="PTHR35807">
    <property type="entry name" value="TRANSCRIPTIONAL REGULATOR REDD-RELATED"/>
    <property type="match status" value="1"/>
</dbReference>
<keyword evidence="7" id="KW-1185">Reference proteome</keyword>
<dbReference type="Proteomes" id="UP000000263">
    <property type="component" value="Chromosome"/>
</dbReference>
<dbReference type="KEGG" id="rca:Rcas_2653"/>
<dbReference type="OrthoDB" id="142950at2"/>
<feature type="domain" description="Bacterial transcriptional activator" evidence="5">
    <location>
        <begin position="423"/>
        <end position="568"/>
    </location>
</feature>
<dbReference type="eggNOG" id="COG3947">
    <property type="taxonomic scope" value="Bacteria"/>
</dbReference>
<dbReference type="RefSeq" id="WP_012121149.1">
    <property type="nucleotide sequence ID" value="NC_009767.1"/>
</dbReference>
<dbReference type="InterPro" id="IPR051677">
    <property type="entry name" value="AfsR-DnrI-RedD_regulator"/>
</dbReference>
<evidence type="ECO:0000256" key="2">
    <source>
        <dbReference type="ARBA" id="ARBA00023125"/>
    </source>
</evidence>
<protein>
    <submittedName>
        <fullName evidence="6">Response regulator receiver and SARP domain protein</fullName>
    </submittedName>
</protein>
<dbReference type="SUPFAM" id="SSF46894">
    <property type="entry name" value="C-terminal effector domain of the bipartite response regulators"/>
    <property type="match status" value="1"/>
</dbReference>
<dbReference type="InterPro" id="IPR016032">
    <property type="entry name" value="Sig_transdc_resp-reg_C-effctor"/>
</dbReference>
<dbReference type="HOGENOM" id="CLU_476379_0_0_0"/>
<feature type="region of interest" description="Disordered" evidence="3">
    <location>
        <begin position="280"/>
        <end position="315"/>
    </location>
</feature>
<dbReference type="EMBL" id="CP000804">
    <property type="protein sequence ID" value="ABU58725.1"/>
    <property type="molecule type" value="Genomic_DNA"/>
</dbReference>
<dbReference type="SUPFAM" id="SSF48452">
    <property type="entry name" value="TPR-like"/>
    <property type="match status" value="2"/>
</dbReference>
<dbReference type="InterPro" id="IPR005158">
    <property type="entry name" value="BTAD"/>
</dbReference>
<dbReference type="SMART" id="SM01043">
    <property type="entry name" value="BTAD"/>
    <property type="match status" value="1"/>
</dbReference>
<evidence type="ECO:0000313" key="6">
    <source>
        <dbReference type="EMBL" id="ABU58725.1"/>
    </source>
</evidence>
<evidence type="ECO:0000256" key="3">
    <source>
        <dbReference type="SAM" id="MobiDB-lite"/>
    </source>
</evidence>
<dbReference type="PANTHER" id="PTHR35807:SF2">
    <property type="entry name" value="TRANSCRIPTIONAL ACTIVATOR DOMAIN"/>
    <property type="match status" value="1"/>
</dbReference>
<dbReference type="Pfam" id="PF03704">
    <property type="entry name" value="BTAD"/>
    <property type="match status" value="1"/>
</dbReference>
<keyword evidence="2" id="KW-0238">DNA-binding</keyword>
<dbReference type="AlphaFoldDB" id="A7NMG3"/>
<dbReference type="Gene3D" id="1.10.10.10">
    <property type="entry name" value="Winged helix-like DNA-binding domain superfamily/Winged helix DNA-binding domain"/>
    <property type="match status" value="1"/>
</dbReference>
<dbReference type="InterPro" id="IPR001867">
    <property type="entry name" value="OmpR/PhoB-type_DNA-bd"/>
</dbReference>
<proteinExistence type="inferred from homology"/>
<sequence length="572" mass="64117">MTSSNHVAAHRSRRAGRDRPGWQRYRRALDLLQRQEWDVALSLLAEAEVVFRTTNDADGQWRALAAQAEIHLSQGHAHLAMARALAALTIIEQLDDPRACGLMAWRAALIALQHGDYRAAGAYLQRAQLCLDMADAAPPGGLLAATAQLCAEVVRWQQVMAQGRIDRAEGEAAIRDVRAELMRHLLAIHEYIAEHCQSAPEAWIWINVDLPPPPPMLTDHSPSLLQRFLAWWRSILAPHALPNRSAAPHLLVDDPLLIEEPPAKAEHAVNACDAPITDAPVEESARASETSLSADAPEDETPRATAASDVSATPEATSPVRGLTVYTFGTLRVYYNDTLIDQWEGVRSRSLFRFLIANRHAPISKERLAELFWPDSEPELARRSLHQAVYCLRQTFKRVIGDVPVVLFINDCYRLAPDVPLWVDSDAFEEAIAAARSAWSRGDMGGAIREYGRAIDLYQGDYMAEERYEDWVEERRIVFQSAYLEALHQLARTYQERKDYPMAIMLSQRALSVDSCDEDAHRVLIGCYAAQGLRHLAMRQYQACATALRSQLGLSPSDELEDFVRRVIEKTE</sequence>
<dbReference type="STRING" id="383372.Rcas_2653"/>
<dbReference type="SMART" id="SM00862">
    <property type="entry name" value="Trans_reg_C"/>
    <property type="match status" value="1"/>
</dbReference>
<organism evidence="6 7">
    <name type="scientific">Roseiflexus castenholzii (strain DSM 13941 / HLO8)</name>
    <dbReference type="NCBI Taxonomy" id="383372"/>
    <lineage>
        <taxon>Bacteria</taxon>
        <taxon>Bacillati</taxon>
        <taxon>Chloroflexota</taxon>
        <taxon>Chloroflexia</taxon>
        <taxon>Chloroflexales</taxon>
        <taxon>Roseiflexineae</taxon>
        <taxon>Roseiflexaceae</taxon>
        <taxon>Roseiflexus</taxon>
    </lineage>
</organism>
<comment type="similarity">
    <text evidence="1">Belongs to the AfsR/DnrI/RedD regulatory family.</text>
</comment>
<dbReference type="GO" id="GO:0006355">
    <property type="term" value="P:regulation of DNA-templated transcription"/>
    <property type="evidence" value="ECO:0007669"/>
    <property type="project" value="InterPro"/>
</dbReference>
<evidence type="ECO:0000259" key="4">
    <source>
        <dbReference type="SMART" id="SM00862"/>
    </source>
</evidence>
<dbReference type="GO" id="GO:0000160">
    <property type="term" value="P:phosphorelay signal transduction system"/>
    <property type="evidence" value="ECO:0007669"/>
    <property type="project" value="InterPro"/>
</dbReference>
<name>A7NMG3_ROSCS</name>
<accession>A7NMG3</accession>
<dbReference type="GO" id="GO:0003677">
    <property type="term" value="F:DNA binding"/>
    <property type="evidence" value="ECO:0007669"/>
    <property type="project" value="UniProtKB-KW"/>
</dbReference>
<evidence type="ECO:0000256" key="1">
    <source>
        <dbReference type="ARBA" id="ARBA00005820"/>
    </source>
</evidence>
<reference evidence="6 7" key="1">
    <citation type="submission" date="2007-08" db="EMBL/GenBank/DDBJ databases">
        <title>Complete sequence of Roseiflexus castenholzii DSM 13941.</title>
        <authorList>
            <consortium name="US DOE Joint Genome Institute"/>
            <person name="Copeland A."/>
            <person name="Lucas S."/>
            <person name="Lapidus A."/>
            <person name="Barry K."/>
            <person name="Glavina del Rio T."/>
            <person name="Dalin E."/>
            <person name="Tice H."/>
            <person name="Pitluck S."/>
            <person name="Thompson L.S."/>
            <person name="Brettin T."/>
            <person name="Bruce D."/>
            <person name="Detter J.C."/>
            <person name="Han C."/>
            <person name="Tapia R."/>
            <person name="Schmutz J."/>
            <person name="Larimer F."/>
            <person name="Land M."/>
            <person name="Hauser L."/>
            <person name="Kyrpides N."/>
            <person name="Mikhailova N."/>
            <person name="Bryant D.A."/>
            <person name="Hanada S."/>
            <person name="Tsukatani Y."/>
            <person name="Richardson P."/>
        </authorList>
    </citation>
    <scope>NUCLEOTIDE SEQUENCE [LARGE SCALE GENOMIC DNA]</scope>
    <source>
        <strain evidence="7">DSM 13941 / HLO8</strain>
    </source>
</reference>
<gene>
    <name evidence="6" type="ordered locus">Rcas_2653</name>
</gene>
<dbReference type="InterPro" id="IPR011990">
    <property type="entry name" value="TPR-like_helical_dom_sf"/>
</dbReference>
<dbReference type="Gene3D" id="1.25.40.10">
    <property type="entry name" value="Tetratricopeptide repeat domain"/>
    <property type="match status" value="2"/>
</dbReference>
<feature type="domain" description="OmpR/PhoB-type" evidence="4">
    <location>
        <begin position="337"/>
        <end position="415"/>
    </location>
</feature>
<evidence type="ECO:0000313" key="7">
    <source>
        <dbReference type="Proteomes" id="UP000000263"/>
    </source>
</evidence>